<feature type="chain" id="PRO_5023930244" evidence="1">
    <location>
        <begin position="23"/>
        <end position="94"/>
    </location>
</feature>
<reference evidence="2 3" key="1">
    <citation type="submission" date="2019-08" db="EMBL/GenBank/DDBJ databases">
        <title>Hyperibacter terrae gen. nov., sp. nov. and Hyperibacter viscosus sp. nov., two new members in the family Rhodospirillaceae isolated from the rhizosphere of Hypericum perforatum.</title>
        <authorList>
            <person name="Noviana Z."/>
        </authorList>
    </citation>
    <scope>NUCLEOTIDE SEQUENCE [LARGE SCALE GENOMIC DNA]</scope>
    <source>
        <strain evidence="2 3">R5913</strain>
    </source>
</reference>
<evidence type="ECO:0000313" key="3">
    <source>
        <dbReference type="Proteomes" id="UP000326202"/>
    </source>
</evidence>
<accession>A0A5J6MJB8</accession>
<dbReference type="KEGG" id="htq:FRZ44_18800"/>
<name>A0A5J6MJB8_9PROT</name>
<organism evidence="2 3">
    <name type="scientific">Hypericibacter terrae</name>
    <dbReference type="NCBI Taxonomy" id="2602015"/>
    <lineage>
        <taxon>Bacteria</taxon>
        <taxon>Pseudomonadati</taxon>
        <taxon>Pseudomonadota</taxon>
        <taxon>Alphaproteobacteria</taxon>
        <taxon>Rhodospirillales</taxon>
        <taxon>Dongiaceae</taxon>
        <taxon>Hypericibacter</taxon>
    </lineage>
</organism>
<evidence type="ECO:0000256" key="1">
    <source>
        <dbReference type="SAM" id="SignalP"/>
    </source>
</evidence>
<keyword evidence="1" id="KW-0732">Signal</keyword>
<feature type="signal peptide" evidence="1">
    <location>
        <begin position="1"/>
        <end position="22"/>
    </location>
</feature>
<evidence type="ECO:0000313" key="2">
    <source>
        <dbReference type="EMBL" id="QEX16585.1"/>
    </source>
</evidence>
<dbReference type="RefSeq" id="WP_151176925.1">
    <property type="nucleotide sequence ID" value="NZ_CP042906.1"/>
</dbReference>
<dbReference type="OrthoDB" id="9914250at2"/>
<dbReference type="EMBL" id="CP042906">
    <property type="protein sequence ID" value="QEX16585.1"/>
    <property type="molecule type" value="Genomic_DNA"/>
</dbReference>
<gene>
    <name evidence="2" type="ORF">FRZ44_18800</name>
</gene>
<protein>
    <submittedName>
        <fullName evidence="2">Uncharacterized protein</fullName>
    </submittedName>
</protein>
<keyword evidence="3" id="KW-1185">Reference proteome</keyword>
<dbReference type="AlphaFoldDB" id="A0A5J6MJB8"/>
<sequence length="94" mass="9626">MKIKFLIASAALGMALSTGAMAAVISNVPPNNRCTLYAQDLSWDLQILGKAPGTDAASASLAQGQDECAHGKYDEGIATITGAVKALGLPVNEH</sequence>
<proteinExistence type="predicted"/>
<dbReference type="Proteomes" id="UP000326202">
    <property type="component" value="Chromosome"/>
</dbReference>